<feature type="chain" id="PRO_5006036022" description="Hydrolase" evidence="4">
    <location>
        <begin position="19"/>
        <end position="471"/>
    </location>
</feature>
<evidence type="ECO:0000259" key="5">
    <source>
        <dbReference type="Pfam" id="PF00561"/>
    </source>
</evidence>
<name>A0A0N9IAX3_9PSEU</name>
<dbReference type="EMBL" id="CP012752">
    <property type="protein sequence ID" value="ALG12270.1"/>
    <property type="molecule type" value="Genomic_DNA"/>
</dbReference>
<organism evidence="7 8">
    <name type="scientific">Kibdelosporangium phytohabitans</name>
    <dbReference type="NCBI Taxonomy" id="860235"/>
    <lineage>
        <taxon>Bacteria</taxon>
        <taxon>Bacillati</taxon>
        <taxon>Actinomycetota</taxon>
        <taxon>Actinomycetes</taxon>
        <taxon>Pseudonocardiales</taxon>
        <taxon>Pseudonocardiaceae</taxon>
        <taxon>Kibdelosporangium</taxon>
    </lineage>
</organism>
<feature type="domain" description="Peptidase S33 tripeptidyl aminopeptidase-like C-terminal" evidence="6">
    <location>
        <begin position="382"/>
        <end position="464"/>
    </location>
</feature>
<dbReference type="PANTHER" id="PTHR43248">
    <property type="entry name" value="2-SUCCINYL-6-HYDROXY-2,4-CYCLOHEXADIENE-1-CARBOXYLATE SYNTHASE"/>
    <property type="match status" value="1"/>
</dbReference>
<dbReference type="Pfam" id="PF08386">
    <property type="entry name" value="Abhydrolase_4"/>
    <property type="match status" value="1"/>
</dbReference>
<comment type="similarity">
    <text evidence="1">Belongs to the peptidase S33 family.</text>
</comment>
<keyword evidence="8" id="KW-1185">Reference proteome</keyword>
<dbReference type="InterPro" id="IPR013595">
    <property type="entry name" value="Pept_S33_TAP-like_C"/>
</dbReference>
<dbReference type="STRING" id="860235.AOZ06_40280"/>
<dbReference type="Gene3D" id="3.40.50.1820">
    <property type="entry name" value="alpha/beta hydrolase"/>
    <property type="match status" value="1"/>
</dbReference>
<evidence type="ECO:0000256" key="2">
    <source>
        <dbReference type="ARBA" id="ARBA00022729"/>
    </source>
</evidence>
<dbReference type="KEGG" id="kphy:AOZ06_40280"/>
<evidence type="ECO:0000256" key="1">
    <source>
        <dbReference type="ARBA" id="ARBA00010088"/>
    </source>
</evidence>
<keyword evidence="2 4" id="KW-0732">Signal</keyword>
<dbReference type="InterPro" id="IPR000073">
    <property type="entry name" value="AB_hydrolase_1"/>
</dbReference>
<dbReference type="GO" id="GO:0016787">
    <property type="term" value="F:hydrolase activity"/>
    <property type="evidence" value="ECO:0007669"/>
    <property type="project" value="UniProtKB-KW"/>
</dbReference>
<evidence type="ECO:0000313" key="7">
    <source>
        <dbReference type="EMBL" id="ALG12270.1"/>
    </source>
</evidence>
<dbReference type="AlphaFoldDB" id="A0A0N9IAX3"/>
<dbReference type="InterPro" id="IPR051601">
    <property type="entry name" value="Serine_prot/Carboxylest_S33"/>
</dbReference>
<dbReference type="PANTHER" id="PTHR43248:SF29">
    <property type="entry name" value="TRIPEPTIDYL AMINOPEPTIDASE"/>
    <property type="match status" value="1"/>
</dbReference>
<keyword evidence="3" id="KW-0378">Hydrolase</keyword>
<evidence type="ECO:0000259" key="6">
    <source>
        <dbReference type="Pfam" id="PF08386"/>
    </source>
</evidence>
<accession>A0A0N9IAX3</accession>
<gene>
    <name evidence="7" type="ORF">AOZ06_40280</name>
</gene>
<protein>
    <recommendedName>
        <fullName evidence="9">Hydrolase</fullName>
    </recommendedName>
</protein>
<dbReference type="InterPro" id="IPR029058">
    <property type="entry name" value="AB_hydrolase_fold"/>
</dbReference>
<dbReference type="Proteomes" id="UP000063699">
    <property type="component" value="Chromosome"/>
</dbReference>
<evidence type="ECO:0000256" key="4">
    <source>
        <dbReference type="SAM" id="SignalP"/>
    </source>
</evidence>
<dbReference type="SUPFAM" id="SSF53474">
    <property type="entry name" value="alpha/beta-Hydrolases"/>
    <property type="match status" value="1"/>
</dbReference>
<evidence type="ECO:0008006" key="9">
    <source>
        <dbReference type="Google" id="ProtNLM"/>
    </source>
</evidence>
<evidence type="ECO:0000256" key="3">
    <source>
        <dbReference type="ARBA" id="ARBA00022801"/>
    </source>
</evidence>
<proteinExistence type="inferred from homology"/>
<dbReference type="Pfam" id="PF00561">
    <property type="entry name" value="Abhydrolase_1"/>
    <property type="match status" value="1"/>
</dbReference>
<feature type="domain" description="AB hydrolase-1" evidence="5">
    <location>
        <begin position="79"/>
        <end position="252"/>
    </location>
</feature>
<sequence>MVAIVLVATGISATPAQAAAPEWKPCTETLDRWKEVFPDDKGDTECTFVTVPLDYAKPGGRTLKIAVSRLKAKGQRRGVLLANPGGPGATAISYPRDLRTSTIGGVADNHDLIGFDPRGVGFSDAQFCDQDYDPLPPPSDAQTNARASFDAEATWNAACSDDDPEFAANLTTENTARDVDMIRQALGEQKISFYGVSFGTAVGAVYRSLFDRHVDRMWLESVMPPVMDMPAMDTDAAAVAEARFEPFTKWLADRDHEYHLGRTSAEVRKTVLALRAELDAKPRGEVTGVMVGSLATPSPSGYAYSARELATLSENTEARMAASAVKPSTRPQFGDFNGFAFNFVNNRAMFCNDGTGGRDFAEIWAQRQQRVQQYPAAGGLLQMSFQCPKWPIPARPWQLTKGTSTLQLSGHRYENDTPYVWAQRMQAKIGGALLTVDDDVHGSIRRIPCGAKVVEFFRTGRTDNGSCEGLS</sequence>
<evidence type="ECO:0000313" key="8">
    <source>
        <dbReference type="Proteomes" id="UP000063699"/>
    </source>
</evidence>
<feature type="signal peptide" evidence="4">
    <location>
        <begin position="1"/>
        <end position="18"/>
    </location>
</feature>
<reference evidence="7 8" key="1">
    <citation type="submission" date="2015-07" db="EMBL/GenBank/DDBJ databases">
        <title>Genome sequencing of Kibdelosporangium phytohabitans.</title>
        <authorList>
            <person name="Qin S."/>
            <person name="Xing K."/>
        </authorList>
    </citation>
    <scope>NUCLEOTIDE SEQUENCE [LARGE SCALE GENOMIC DNA]</scope>
    <source>
        <strain evidence="7 8">KLBMP1111</strain>
    </source>
</reference>